<sequence>MIKNWRSLVNVSMCLLVLLLVVGCGSNAAKPAEPEVKKIKVVTTMYPVYEFVKQVGGDKVDVVMLIPPGAEPHDWEPTAKDIIQIKSAKIFAYHGADFEPVEKLLNKDVLGDALPVEVSKDVKKLEAKHAEEEEEEEEHGHEHGDSHDEHKFDPHAWLDPIAVQQEIKTIEQALATVDEKNADYYKQNAETYNKKLAELDEQYKKALTGITRKEIVTSHRAFGYLANRYGFEQLGIMGLSPDAEPTPDRMAKITEFCREHKVKYIFFETLTSPKLAQTLAKETGAELLVLNPIESLTEQEMKDGKNYLTIMGENLVNLQKALK</sequence>
<proteinExistence type="inferred from homology"/>
<name>A0ABS8HU04_9FIRM</name>
<gene>
    <name evidence="7" type="ORF">LMF89_11610</name>
</gene>
<feature type="region of interest" description="Disordered" evidence="5">
    <location>
        <begin position="124"/>
        <end position="153"/>
    </location>
</feature>
<dbReference type="PROSITE" id="PS51257">
    <property type="entry name" value="PROKAR_LIPOPROTEIN"/>
    <property type="match status" value="1"/>
</dbReference>
<dbReference type="InterPro" id="IPR050492">
    <property type="entry name" value="Bact_metal-bind_prot9"/>
</dbReference>
<comment type="caution">
    <text evidence="7">The sequence shown here is derived from an EMBL/GenBank/DDBJ whole genome shotgun (WGS) entry which is preliminary data.</text>
</comment>
<dbReference type="PRINTS" id="PR00691">
    <property type="entry name" value="ADHESINB"/>
</dbReference>
<accession>A0ABS8HU04</accession>
<dbReference type="PANTHER" id="PTHR42953">
    <property type="entry name" value="HIGH-AFFINITY ZINC UPTAKE SYSTEM PROTEIN ZNUA-RELATED"/>
    <property type="match status" value="1"/>
</dbReference>
<dbReference type="InterPro" id="IPR006128">
    <property type="entry name" value="Lipoprotein_PsaA-like"/>
</dbReference>
<feature type="compositionally biased region" description="Basic and acidic residues" evidence="5">
    <location>
        <begin position="138"/>
        <end position="153"/>
    </location>
</feature>
<reference evidence="7" key="1">
    <citation type="submission" date="2021-11" db="EMBL/GenBank/DDBJ databases">
        <title>Description of a new species Pelosinus isolated from the bottom sediments of Lake Baikal.</title>
        <authorList>
            <person name="Zakharyuk A."/>
        </authorList>
    </citation>
    <scope>NUCLEOTIDE SEQUENCE</scope>
    <source>
        <strain evidence="7">Bkl1</strain>
    </source>
</reference>
<dbReference type="SUPFAM" id="SSF53807">
    <property type="entry name" value="Helical backbone' metal receptor"/>
    <property type="match status" value="1"/>
</dbReference>
<feature type="chain" id="PRO_5046075199" evidence="6">
    <location>
        <begin position="29"/>
        <end position="323"/>
    </location>
</feature>
<dbReference type="Pfam" id="PF01297">
    <property type="entry name" value="ZnuA"/>
    <property type="match status" value="1"/>
</dbReference>
<keyword evidence="8" id="KW-1185">Reference proteome</keyword>
<evidence type="ECO:0000256" key="2">
    <source>
        <dbReference type="ARBA" id="ARBA00022448"/>
    </source>
</evidence>
<protein>
    <submittedName>
        <fullName evidence="7">Metal ABC transporter substrate-binding protein</fullName>
    </submittedName>
</protein>
<organism evidence="7 8">
    <name type="scientific">Pelosinus baikalensis</name>
    <dbReference type="NCBI Taxonomy" id="2892015"/>
    <lineage>
        <taxon>Bacteria</taxon>
        <taxon>Bacillati</taxon>
        <taxon>Bacillota</taxon>
        <taxon>Negativicutes</taxon>
        <taxon>Selenomonadales</taxon>
        <taxon>Sporomusaceae</taxon>
        <taxon>Pelosinus</taxon>
    </lineage>
</organism>
<dbReference type="EMBL" id="JAJHJB010000014">
    <property type="protein sequence ID" value="MCC5466004.1"/>
    <property type="molecule type" value="Genomic_DNA"/>
</dbReference>
<evidence type="ECO:0000313" key="8">
    <source>
        <dbReference type="Proteomes" id="UP001165492"/>
    </source>
</evidence>
<dbReference type="PRINTS" id="PR00690">
    <property type="entry name" value="ADHESNFAMILY"/>
</dbReference>
<dbReference type="RefSeq" id="WP_229535205.1">
    <property type="nucleotide sequence ID" value="NZ_JAJHJB010000014.1"/>
</dbReference>
<dbReference type="Proteomes" id="UP001165492">
    <property type="component" value="Unassembled WGS sequence"/>
</dbReference>
<keyword evidence="3 6" id="KW-0732">Signal</keyword>
<dbReference type="CDD" id="cd01017">
    <property type="entry name" value="AdcA"/>
    <property type="match status" value="1"/>
</dbReference>
<evidence type="ECO:0000256" key="1">
    <source>
        <dbReference type="ARBA" id="ARBA00011028"/>
    </source>
</evidence>
<evidence type="ECO:0000256" key="5">
    <source>
        <dbReference type="SAM" id="MobiDB-lite"/>
    </source>
</evidence>
<dbReference type="PANTHER" id="PTHR42953:SF3">
    <property type="entry name" value="HIGH-AFFINITY ZINC UPTAKE SYSTEM PROTEIN ZNUA"/>
    <property type="match status" value="1"/>
</dbReference>
<keyword evidence="2 4" id="KW-0813">Transport</keyword>
<evidence type="ECO:0000256" key="3">
    <source>
        <dbReference type="ARBA" id="ARBA00022729"/>
    </source>
</evidence>
<dbReference type="InterPro" id="IPR006129">
    <property type="entry name" value="AdhesinB"/>
</dbReference>
<evidence type="ECO:0000256" key="6">
    <source>
        <dbReference type="SAM" id="SignalP"/>
    </source>
</evidence>
<evidence type="ECO:0000256" key="4">
    <source>
        <dbReference type="RuleBase" id="RU003512"/>
    </source>
</evidence>
<evidence type="ECO:0000313" key="7">
    <source>
        <dbReference type="EMBL" id="MCC5466004.1"/>
    </source>
</evidence>
<feature type="signal peptide" evidence="6">
    <location>
        <begin position="1"/>
        <end position="28"/>
    </location>
</feature>
<dbReference type="InterPro" id="IPR006127">
    <property type="entry name" value="ZnuA-like"/>
</dbReference>
<comment type="similarity">
    <text evidence="1 4">Belongs to the bacterial solute-binding protein 9 family.</text>
</comment>
<dbReference type="Gene3D" id="3.40.50.1980">
    <property type="entry name" value="Nitrogenase molybdenum iron protein domain"/>
    <property type="match status" value="2"/>
</dbReference>